<accession>A0AAN7GG67</accession>
<reference evidence="10 11" key="1">
    <citation type="journal article" date="2023" name="Hortic Res">
        <title>Pangenome of water caltrop reveals structural variations and asymmetric subgenome divergence after allopolyploidization.</title>
        <authorList>
            <person name="Zhang X."/>
            <person name="Chen Y."/>
            <person name="Wang L."/>
            <person name="Yuan Y."/>
            <person name="Fang M."/>
            <person name="Shi L."/>
            <person name="Lu R."/>
            <person name="Comes H.P."/>
            <person name="Ma Y."/>
            <person name="Chen Y."/>
            <person name="Huang G."/>
            <person name="Zhou Y."/>
            <person name="Zheng Z."/>
            <person name="Qiu Y."/>
        </authorList>
    </citation>
    <scope>NUCLEOTIDE SEQUENCE [LARGE SCALE GENOMIC DNA]</scope>
    <source>
        <tissue evidence="10">Roots</tissue>
    </source>
</reference>
<sequence length="340" mass="37062">MGTGHGMLFAVIGLVVLHGWSLFPALATLHYYNFVLKEANFTKLCSTKSMLTVNGSFPGPEIRVHKGDTAFVTVHNNGTYGVTIHCLPSIANKSAAGNFTNLLRSLASKDHPVNVPLNITKRVFMAVSVNQDPCPATAPCGGPNNNSLTASMNNISFASPSIDILQAYYGQLTKKNAYLKRVYNTTFPDKPPYMFNFTGDVGNNTLYPSHGTDVKMIKYGAAVEIIWQGTNIGAAENHPMHLHGYNFYVVGMGDGNFDKKTSPSTYNLVDPPLVNTIGIPKKGWATIRFFANNPGVWFMHCHLERHASWGMATVLIVENGRTEDERILPPPGGMPACSKP</sequence>
<dbReference type="Proteomes" id="UP001345219">
    <property type="component" value="Chromosome 1"/>
</dbReference>
<evidence type="ECO:0000256" key="4">
    <source>
        <dbReference type="ARBA" id="ARBA00022723"/>
    </source>
</evidence>
<dbReference type="GO" id="GO:0005576">
    <property type="term" value="C:extracellular region"/>
    <property type="evidence" value="ECO:0007669"/>
    <property type="project" value="UniProtKB-SubCell"/>
</dbReference>
<gene>
    <name evidence="10" type="ORF">SAY87_000111</name>
</gene>
<evidence type="ECO:0000256" key="5">
    <source>
        <dbReference type="ARBA" id="ARBA00022737"/>
    </source>
</evidence>
<comment type="caution">
    <text evidence="10">The sequence shown here is derived from an EMBL/GenBank/DDBJ whole genome shotgun (WGS) entry which is preliminary data.</text>
</comment>
<evidence type="ECO:0000256" key="3">
    <source>
        <dbReference type="ARBA" id="ARBA00022525"/>
    </source>
</evidence>
<evidence type="ECO:0008006" key="12">
    <source>
        <dbReference type="Google" id="ProtNLM"/>
    </source>
</evidence>
<dbReference type="GO" id="GO:0016491">
    <property type="term" value="F:oxidoreductase activity"/>
    <property type="evidence" value="ECO:0007669"/>
    <property type="project" value="UniProtKB-KW"/>
</dbReference>
<keyword evidence="11" id="KW-1185">Reference proteome</keyword>
<feature type="domain" description="Plastocyanin-like" evidence="9">
    <location>
        <begin position="37"/>
        <end position="86"/>
    </location>
</feature>
<keyword evidence="7" id="KW-0186">Copper</keyword>
<evidence type="ECO:0000313" key="10">
    <source>
        <dbReference type="EMBL" id="KAK4742110.1"/>
    </source>
</evidence>
<dbReference type="InterPro" id="IPR002355">
    <property type="entry name" value="Cu_oxidase_Cu_BS"/>
</dbReference>
<dbReference type="SUPFAM" id="SSF49503">
    <property type="entry name" value="Cupredoxins"/>
    <property type="match status" value="2"/>
</dbReference>
<dbReference type="EMBL" id="JAXIOK010000023">
    <property type="protein sequence ID" value="KAK4742110.1"/>
    <property type="molecule type" value="Genomic_DNA"/>
</dbReference>
<proteinExistence type="inferred from homology"/>
<comment type="subcellular location">
    <subcellularLocation>
        <location evidence="1">Secreted</location>
    </subcellularLocation>
</comment>
<dbReference type="InterPro" id="IPR011706">
    <property type="entry name" value="Cu-oxidase_C"/>
</dbReference>
<evidence type="ECO:0000256" key="2">
    <source>
        <dbReference type="ARBA" id="ARBA00010609"/>
    </source>
</evidence>
<evidence type="ECO:0000256" key="1">
    <source>
        <dbReference type="ARBA" id="ARBA00004613"/>
    </source>
</evidence>
<dbReference type="PANTHER" id="PTHR11709">
    <property type="entry name" value="MULTI-COPPER OXIDASE"/>
    <property type="match status" value="1"/>
</dbReference>
<dbReference type="Pfam" id="PF07731">
    <property type="entry name" value="Cu-oxidase_2"/>
    <property type="match status" value="1"/>
</dbReference>
<comment type="similarity">
    <text evidence="2">Belongs to the multicopper oxidase family.</text>
</comment>
<dbReference type="Gene3D" id="2.60.40.420">
    <property type="entry name" value="Cupredoxins - blue copper proteins"/>
    <property type="match status" value="2"/>
</dbReference>
<keyword evidence="5" id="KW-0677">Repeat</keyword>
<evidence type="ECO:0000313" key="11">
    <source>
        <dbReference type="Proteomes" id="UP001345219"/>
    </source>
</evidence>
<dbReference type="InterPro" id="IPR011707">
    <property type="entry name" value="Cu-oxidase-like_N"/>
</dbReference>
<dbReference type="CDD" id="cd13897">
    <property type="entry name" value="CuRO_3_LCC_plant"/>
    <property type="match status" value="1"/>
</dbReference>
<dbReference type="AlphaFoldDB" id="A0AAN7GG67"/>
<dbReference type="GO" id="GO:0005507">
    <property type="term" value="F:copper ion binding"/>
    <property type="evidence" value="ECO:0007669"/>
    <property type="project" value="InterPro"/>
</dbReference>
<evidence type="ECO:0000256" key="7">
    <source>
        <dbReference type="ARBA" id="ARBA00023008"/>
    </source>
</evidence>
<keyword evidence="6" id="KW-0560">Oxidoreductase</keyword>
<dbReference type="InterPro" id="IPR008972">
    <property type="entry name" value="Cupredoxin"/>
</dbReference>
<keyword evidence="4" id="KW-0479">Metal-binding</keyword>
<protein>
    <recommendedName>
        <fullName evidence="12">Laccase</fullName>
    </recommendedName>
</protein>
<dbReference type="PROSITE" id="PS00079">
    <property type="entry name" value="MULTICOPPER_OXIDASE1"/>
    <property type="match status" value="1"/>
</dbReference>
<organism evidence="10 11">
    <name type="scientific">Trapa incisa</name>
    <dbReference type="NCBI Taxonomy" id="236973"/>
    <lineage>
        <taxon>Eukaryota</taxon>
        <taxon>Viridiplantae</taxon>
        <taxon>Streptophyta</taxon>
        <taxon>Embryophyta</taxon>
        <taxon>Tracheophyta</taxon>
        <taxon>Spermatophyta</taxon>
        <taxon>Magnoliopsida</taxon>
        <taxon>eudicotyledons</taxon>
        <taxon>Gunneridae</taxon>
        <taxon>Pentapetalae</taxon>
        <taxon>rosids</taxon>
        <taxon>malvids</taxon>
        <taxon>Myrtales</taxon>
        <taxon>Lythraceae</taxon>
        <taxon>Trapa</taxon>
    </lineage>
</organism>
<evidence type="ECO:0000259" key="8">
    <source>
        <dbReference type="Pfam" id="PF07731"/>
    </source>
</evidence>
<dbReference type="PROSITE" id="PS00080">
    <property type="entry name" value="MULTICOPPER_OXIDASE2"/>
    <property type="match status" value="1"/>
</dbReference>
<feature type="domain" description="Plastocyanin-like" evidence="8">
    <location>
        <begin position="187"/>
        <end position="320"/>
    </location>
</feature>
<evidence type="ECO:0000256" key="6">
    <source>
        <dbReference type="ARBA" id="ARBA00023002"/>
    </source>
</evidence>
<dbReference type="InterPro" id="IPR033138">
    <property type="entry name" value="Cu_oxidase_CS"/>
</dbReference>
<dbReference type="PANTHER" id="PTHR11709:SF475">
    <property type="entry name" value="LACCASE"/>
    <property type="match status" value="1"/>
</dbReference>
<dbReference type="InterPro" id="IPR034289">
    <property type="entry name" value="CuRO_3_LCC"/>
</dbReference>
<dbReference type="Pfam" id="PF07732">
    <property type="entry name" value="Cu-oxidase_3"/>
    <property type="match status" value="1"/>
</dbReference>
<dbReference type="InterPro" id="IPR045087">
    <property type="entry name" value="Cu-oxidase_fam"/>
</dbReference>
<keyword evidence="3" id="KW-0964">Secreted</keyword>
<name>A0AAN7GG67_9MYRT</name>
<evidence type="ECO:0000259" key="9">
    <source>
        <dbReference type="Pfam" id="PF07732"/>
    </source>
</evidence>